<organism evidence="3 4">
    <name type="scientific">Ursus americanus</name>
    <name type="common">American black bear</name>
    <name type="synonym">Euarctos americanus</name>
    <dbReference type="NCBI Taxonomy" id="9643"/>
    <lineage>
        <taxon>Eukaryota</taxon>
        <taxon>Metazoa</taxon>
        <taxon>Chordata</taxon>
        <taxon>Craniata</taxon>
        <taxon>Vertebrata</taxon>
        <taxon>Euteleostomi</taxon>
        <taxon>Mammalia</taxon>
        <taxon>Eutheria</taxon>
        <taxon>Laurasiatheria</taxon>
        <taxon>Carnivora</taxon>
        <taxon>Caniformia</taxon>
        <taxon>Ursidae</taxon>
        <taxon>Ursus</taxon>
    </lineage>
</organism>
<keyword evidence="4" id="KW-1185">Reference proteome</keyword>
<reference evidence="3" key="2">
    <citation type="submission" date="2025-08" db="UniProtKB">
        <authorList>
            <consortium name="Ensembl"/>
        </authorList>
    </citation>
    <scope>IDENTIFICATION</scope>
</reference>
<proteinExistence type="predicted"/>
<evidence type="ECO:0000313" key="3">
    <source>
        <dbReference type="Ensembl" id="ENSUAMP00000034425.1"/>
    </source>
</evidence>
<name>A0A452SP03_URSAM</name>
<evidence type="ECO:0000259" key="2">
    <source>
        <dbReference type="PROSITE" id="PS50835"/>
    </source>
</evidence>
<dbReference type="GeneTree" id="ENSGT00940000153094"/>
<dbReference type="Gene3D" id="2.60.40.10">
    <property type="entry name" value="Immunoglobulins"/>
    <property type="match status" value="1"/>
</dbReference>
<dbReference type="SUPFAM" id="SSF48726">
    <property type="entry name" value="Immunoglobulin"/>
    <property type="match status" value="1"/>
</dbReference>
<feature type="compositionally biased region" description="Low complexity" evidence="1">
    <location>
        <begin position="132"/>
        <end position="146"/>
    </location>
</feature>
<reference evidence="3" key="3">
    <citation type="submission" date="2025-09" db="UniProtKB">
        <authorList>
            <consortium name="Ensembl"/>
        </authorList>
    </citation>
    <scope>IDENTIFICATION</scope>
</reference>
<reference evidence="4" key="1">
    <citation type="submission" date="2016-06" db="EMBL/GenBank/DDBJ databases">
        <title>De novo assembly and RNA-Seq shows season-dependent expression and editing in black bear kidneys.</title>
        <authorList>
            <person name="Korstanje R."/>
            <person name="Srivastava A."/>
            <person name="Sarsani V.K."/>
            <person name="Sheehan S.M."/>
            <person name="Seger R.L."/>
            <person name="Barter M.E."/>
            <person name="Lindqvist C."/>
            <person name="Brody L.C."/>
            <person name="Mullikin J.C."/>
        </authorList>
    </citation>
    <scope>NUCLEOTIDE SEQUENCE [LARGE SCALE GENOMIC DNA]</scope>
</reference>
<dbReference type="STRING" id="9643.ENSUAMP00000034425"/>
<dbReference type="SMART" id="SM00406">
    <property type="entry name" value="IGv"/>
    <property type="match status" value="1"/>
</dbReference>
<dbReference type="Proteomes" id="UP000291022">
    <property type="component" value="Unassembled WGS sequence"/>
</dbReference>
<dbReference type="InterPro" id="IPR007110">
    <property type="entry name" value="Ig-like_dom"/>
</dbReference>
<dbReference type="InterPro" id="IPR050150">
    <property type="entry name" value="IgV_Light_Chain"/>
</dbReference>
<evidence type="ECO:0000313" key="4">
    <source>
        <dbReference type="Proteomes" id="UP000291022"/>
    </source>
</evidence>
<dbReference type="PANTHER" id="PTHR23267">
    <property type="entry name" value="IMMUNOGLOBULIN LIGHT CHAIN"/>
    <property type="match status" value="1"/>
</dbReference>
<dbReference type="PROSITE" id="PS50835">
    <property type="entry name" value="IG_LIKE"/>
    <property type="match status" value="1"/>
</dbReference>
<dbReference type="GO" id="GO:0019814">
    <property type="term" value="C:immunoglobulin complex"/>
    <property type="evidence" value="ECO:0007669"/>
    <property type="project" value="UniProtKB-KW"/>
</dbReference>
<dbReference type="InterPro" id="IPR036179">
    <property type="entry name" value="Ig-like_dom_sf"/>
</dbReference>
<dbReference type="AlphaFoldDB" id="A0A452SP03"/>
<accession>A0A452SP03</accession>
<dbReference type="InterPro" id="IPR013106">
    <property type="entry name" value="Ig_V-set"/>
</dbReference>
<dbReference type="Pfam" id="PF07686">
    <property type="entry name" value="V-set"/>
    <property type="match status" value="1"/>
</dbReference>
<dbReference type="InterPro" id="IPR013783">
    <property type="entry name" value="Ig-like_fold"/>
</dbReference>
<sequence length="146" mass="15480">MVLRVPCVCVSGDIVMTQSPGPLMESAGERVAINCKSGQSLLYSYNQKNYLAWYRQKPGEAPRLLIYQASTRASGVPDQFSGSGSGPDFTRTISSLQAEEMGVYYCQQSYDTPSTVLASHTNLPRATGQGGLAAPAASSPLSPVSP</sequence>
<protein>
    <recommendedName>
        <fullName evidence="2">Ig-like domain-containing protein</fullName>
    </recommendedName>
</protein>
<dbReference type="Ensembl" id="ENSUAMT00000038332.1">
    <property type="protein sequence ID" value="ENSUAMP00000034425.1"/>
    <property type="gene ID" value="ENSUAMG00000026169.1"/>
</dbReference>
<dbReference type="OMA" id="VAINCKS"/>
<feature type="domain" description="Ig-like" evidence="2">
    <location>
        <begin position="6"/>
        <end position="118"/>
    </location>
</feature>
<evidence type="ECO:0000256" key="1">
    <source>
        <dbReference type="SAM" id="MobiDB-lite"/>
    </source>
</evidence>
<feature type="region of interest" description="Disordered" evidence="1">
    <location>
        <begin position="121"/>
        <end position="146"/>
    </location>
</feature>
<dbReference type="GO" id="GO:0002250">
    <property type="term" value="P:adaptive immune response"/>
    <property type="evidence" value="ECO:0007669"/>
    <property type="project" value="UniProtKB-KW"/>
</dbReference>